<reference evidence="2" key="1">
    <citation type="submission" date="2023-10" db="EMBL/GenBank/DDBJ databases">
        <authorList>
            <person name="Chen Y."/>
            <person name="Shah S."/>
            <person name="Dougan E. K."/>
            <person name="Thang M."/>
            <person name="Chan C."/>
        </authorList>
    </citation>
    <scope>NUCLEOTIDE SEQUENCE [LARGE SCALE GENOMIC DNA]</scope>
</reference>
<dbReference type="EMBL" id="CAUYUJ010010335">
    <property type="protein sequence ID" value="CAK0829129.1"/>
    <property type="molecule type" value="Genomic_DNA"/>
</dbReference>
<protein>
    <submittedName>
        <fullName evidence="2">Uncharacterized protein</fullName>
    </submittedName>
</protein>
<sequence>MCVHRRVHEHCLVHGRQKLIWKPAALSAFTFLGVLFGIGDFLEVRSMASLSGGAYQILLQSRLITALMCWYFNGTGQTSLQWNLLALVAISMIAYMCIDVDSEKLHSGATVDGIFNVATKGSISCLVAVLLEKYSKKLRAKYGTQPVYIQTLQQRLSRLLILTLLVIVEGKAWQNGFWGGLNA</sequence>
<name>A0ABN9SAZ5_9DINO</name>
<comment type="caution">
    <text evidence="2">The sequence shown here is derived from an EMBL/GenBank/DDBJ whole genome shotgun (WGS) entry which is preliminary data.</text>
</comment>
<dbReference type="Proteomes" id="UP001189429">
    <property type="component" value="Unassembled WGS sequence"/>
</dbReference>
<feature type="transmembrane region" description="Helical" evidence="1">
    <location>
        <begin position="20"/>
        <end position="42"/>
    </location>
</feature>
<accession>A0ABN9SAZ5</accession>
<feature type="transmembrane region" description="Helical" evidence="1">
    <location>
        <begin position="79"/>
        <end position="98"/>
    </location>
</feature>
<organism evidence="2 3">
    <name type="scientific">Prorocentrum cordatum</name>
    <dbReference type="NCBI Taxonomy" id="2364126"/>
    <lineage>
        <taxon>Eukaryota</taxon>
        <taxon>Sar</taxon>
        <taxon>Alveolata</taxon>
        <taxon>Dinophyceae</taxon>
        <taxon>Prorocentrales</taxon>
        <taxon>Prorocentraceae</taxon>
        <taxon>Prorocentrum</taxon>
    </lineage>
</organism>
<keyword evidence="3" id="KW-1185">Reference proteome</keyword>
<gene>
    <name evidence="2" type="ORF">PCOR1329_LOCUS28162</name>
</gene>
<evidence type="ECO:0000256" key="1">
    <source>
        <dbReference type="SAM" id="Phobius"/>
    </source>
</evidence>
<keyword evidence="1" id="KW-0812">Transmembrane</keyword>
<proteinExistence type="predicted"/>
<feature type="transmembrane region" description="Helical" evidence="1">
    <location>
        <begin position="54"/>
        <end position="73"/>
    </location>
</feature>
<evidence type="ECO:0000313" key="3">
    <source>
        <dbReference type="Proteomes" id="UP001189429"/>
    </source>
</evidence>
<keyword evidence="1" id="KW-0472">Membrane</keyword>
<keyword evidence="1" id="KW-1133">Transmembrane helix</keyword>
<evidence type="ECO:0000313" key="2">
    <source>
        <dbReference type="EMBL" id="CAK0829129.1"/>
    </source>
</evidence>